<evidence type="ECO:0000259" key="2">
    <source>
        <dbReference type="Pfam" id="PF19955"/>
    </source>
</evidence>
<evidence type="ECO:0000256" key="1">
    <source>
        <dbReference type="SAM" id="MobiDB-lite"/>
    </source>
</evidence>
<dbReference type="Pfam" id="PF20269">
    <property type="entry name" value="CATRA-N"/>
    <property type="match status" value="1"/>
</dbReference>
<dbReference type="AlphaFoldDB" id="A0A2I2KP68"/>
<dbReference type="Proteomes" id="UP000234331">
    <property type="component" value="Unassembled WGS sequence"/>
</dbReference>
<name>A0A2I2KP68_9ACTN</name>
<feature type="region of interest" description="Disordered" evidence="1">
    <location>
        <begin position="384"/>
        <end position="407"/>
    </location>
</feature>
<evidence type="ECO:0000259" key="4">
    <source>
        <dbReference type="Pfam" id="PF20270"/>
    </source>
</evidence>
<keyword evidence="6" id="KW-1185">Reference proteome</keyword>
<dbReference type="EMBL" id="FZMO01000101">
    <property type="protein sequence ID" value="SNQ47468.1"/>
    <property type="molecule type" value="Genomic_DNA"/>
</dbReference>
<accession>A0A2I2KP68</accession>
<reference evidence="5 6" key="1">
    <citation type="submission" date="2017-06" db="EMBL/GenBank/DDBJ databases">
        <authorList>
            <person name="Kim H.J."/>
            <person name="Triplett B.A."/>
        </authorList>
    </citation>
    <scope>NUCLEOTIDE SEQUENCE [LARGE SCALE GENOMIC DNA]</scope>
    <source>
        <strain evidence="5">FRACA_ARgP5</strain>
    </source>
</reference>
<feature type="domain" description="CASPASE and TPR Repeat-Associated C-terminal" evidence="4">
    <location>
        <begin position="247"/>
        <end position="373"/>
    </location>
</feature>
<dbReference type="NCBIfam" id="NF038357">
    <property type="entry name" value="BN6_48550_fam"/>
    <property type="match status" value="1"/>
</dbReference>
<evidence type="ECO:0000313" key="6">
    <source>
        <dbReference type="Proteomes" id="UP000234331"/>
    </source>
</evidence>
<evidence type="ECO:0000259" key="3">
    <source>
        <dbReference type="Pfam" id="PF20269"/>
    </source>
</evidence>
<organism evidence="5 6">
    <name type="scientific">Frankia canadensis</name>
    <dbReference type="NCBI Taxonomy" id="1836972"/>
    <lineage>
        <taxon>Bacteria</taxon>
        <taxon>Bacillati</taxon>
        <taxon>Actinomycetota</taxon>
        <taxon>Actinomycetes</taxon>
        <taxon>Frankiales</taxon>
        <taxon>Frankiaceae</taxon>
        <taxon>Frankia</taxon>
    </lineage>
</organism>
<dbReference type="InterPro" id="IPR046923">
    <property type="entry name" value="CATRA-C"/>
</dbReference>
<dbReference type="InterPro" id="IPR046922">
    <property type="entry name" value="CATRA-N"/>
</dbReference>
<evidence type="ECO:0000313" key="5">
    <source>
        <dbReference type="EMBL" id="SNQ47468.1"/>
    </source>
</evidence>
<sequence length="525" mass="56963">MAAHREDGYRDDSCGMASTGTMFGHELVVHLFTATQGPRAADGYAALRAIWADCRERLGMGHPVPGQDLPTTLASTMPPPWSTPEGVLAAQEKPDAHTEEVRQAVLRRDHDLWCLSVMVAPPPAAEPPLTWADLDIELWSMRGVRDDALLGTAWIYQGRWGVPGRVPRVSVPASADTARRCVPSLPPALRTGSWLTRGTTTGQGFGVWETGRTDDTRRDRALLVLAAADDDEALSCWSWSRPDAAMPTLVTYLAATAKIRYQLRSWGDGVATHQLLERAERAARHVRAHLPLPDPTAVDEVRTVAVDLAALTASLATRRQSIRLAARNARSALRADGTTPGEHDVFGEDLALASHVDDQLDADLIFLDAATRQVSATLEVAMQAGRSPGDAPPHQRVGSPLPSSAADSALPWPRDLALSDDDRATLRAELAAAFSPGQARHLVEELGIPRARHPRVGDGDGSPLSWWTEMFHEFDRGPVPEPYRRLLAAALARYPYNARLYLLGARHGLGLTTDHGDVEPRATGE</sequence>
<feature type="domain" description="CASPASE and TPR Repeat-Associated N-terminal" evidence="3">
    <location>
        <begin position="26"/>
        <end position="241"/>
    </location>
</feature>
<dbReference type="Pfam" id="PF19955">
    <property type="entry name" value="EAD1"/>
    <property type="match status" value="1"/>
</dbReference>
<protein>
    <submittedName>
        <fullName evidence="5">Uncharacterized protein</fullName>
    </submittedName>
</protein>
<proteinExistence type="predicted"/>
<dbReference type="Pfam" id="PF20270">
    <property type="entry name" value="CATRA-C"/>
    <property type="match status" value="1"/>
</dbReference>
<dbReference type="InterPro" id="IPR045430">
    <property type="entry name" value="EAD1"/>
</dbReference>
<feature type="domain" description="Effector-associated" evidence="2">
    <location>
        <begin position="417"/>
        <end position="507"/>
    </location>
</feature>
<gene>
    <name evidence="5" type="ORF">FRACA_190047</name>
</gene>